<evidence type="ECO:0000313" key="3">
    <source>
        <dbReference type="EMBL" id="GFG34187.1"/>
    </source>
</evidence>
<keyword evidence="2" id="KW-0472">Membrane</keyword>
<organism evidence="3 4">
    <name type="scientific">Coptotermes formosanus</name>
    <name type="common">Formosan subterranean termite</name>
    <dbReference type="NCBI Taxonomy" id="36987"/>
    <lineage>
        <taxon>Eukaryota</taxon>
        <taxon>Metazoa</taxon>
        <taxon>Ecdysozoa</taxon>
        <taxon>Arthropoda</taxon>
        <taxon>Hexapoda</taxon>
        <taxon>Insecta</taxon>
        <taxon>Pterygota</taxon>
        <taxon>Neoptera</taxon>
        <taxon>Polyneoptera</taxon>
        <taxon>Dictyoptera</taxon>
        <taxon>Blattodea</taxon>
        <taxon>Blattoidea</taxon>
        <taxon>Termitoidae</taxon>
        <taxon>Rhinotermitidae</taxon>
        <taxon>Coptotermes</taxon>
    </lineage>
</organism>
<dbReference type="OrthoDB" id="6372754at2759"/>
<keyword evidence="2" id="KW-1133">Transmembrane helix</keyword>
<keyword evidence="4" id="KW-1185">Reference proteome</keyword>
<keyword evidence="2" id="KW-0812">Transmembrane</keyword>
<dbReference type="InParanoid" id="A0A6L2PWS1"/>
<name>A0A6L2PWS1_COPFO</name>
<feature type="region of interest" description="Disordered" evidence="1">
    <location>
        <begin position="54"/>
        <end position="74"/>
    </location>
</feature>
<dbReference type="EMBL" id="BLKM01011744">
    <property type="protein sequence ID" value="GFG34187.1"/>
    <property type="molecule type" value="Genomic_DNA"/>
</dbReference>
<gene>
    <name evidence="3" type="ORF">Cfor_08164</name>
</gene>
<evidence type="ECO:0000313" key="4">
    <source>
        <dbReference type="Proteomes" id="UP000502823"/>
    </source>
</evidence>
<proteinExistence type="predicted"/>
<protein>
    <submittedName>
        <fullName evidence="3">Uncharacterized protein</fullName>
    </submittedName>
</protein>
<feature type="region of interest" description="Disordered" evidence="1">
    <location>
        <begin position="180"/>
        <end position="210"/>
    </location>
</feature>
<dbReference type="AlphaFoldDB" id="A0A6L2PWS1"/>
<feature type="compositionally biased region" description="Basic and acidic residues" evidence="1">
    <location>
        <begin position="151"/>
        <end position="160"/>
    </location>
</feature>
<accession>A0A6L2PWS1</accession>
<evidence type="ECO:0000256" key="1">
    <source>
        <dbReference type="SAM" id="MobiDB-lite"/>
    </source>
</evidence>
<sequence>MTSCQCVHSDIGQKTTMLKGTELVKLSTLFYVLSGILVSVVLTKGFEVTEKVLESDEATSSTNNNDNNEQRNETFVSSTTINATTYKNNWSSAPQPEDLHRIITPVVITSPHADRHKNFSASPMLDAIYDSEYYQNNHGHHAKAVHNQHYSSKEEEDGKKTHLYSQPLPPDMFLAQQYLKMQQQKDQERSNKQNFPRPALPEAKTNGYNFNSDSISYKPLKFDTDIPSTLFTSEKGASYAMKGGSYDNKEVSFQYEQPTPVKGNTHPYPYQSPYFNGETELESPTTPSKHHNSGTWADGYKTGVAHQEGEKTSMWKTVLNMLTAFIPLGLFLATLPPNILTINTTQPDLPSRQRSVDQQESAVSFPILDLLDKYGIDALDDPECENRIFCEMSRLGGGPSGNIIQKAFWHLAHDVPDKTAEDMGMKELFKAVRTDACKIYRCKEKTSTVTATPQLKLKEEKE</sequence>
<reference evidence="4" key="1">
    <citation type="submission" date="2020-01" db="EMBL/GenBank/DDBJ databases">
        <title>Draft genome sequence of the Termite Coptotermes fromosanus.</title>
        <authorList>
            <person name="Itakura S."/>
            <person name="Yosikawa Y."/>
            <person name="Umezawa K."/>
        </authorList>
    </citation>
    <scope>NUCLEOTIDE SEQUENCE [LARGE SCALE GENOMIC DNA]</scope>
</reference>
<feature type="compositionally biased region" description="Low complexity" evidence="1">
    <location>
        <begin position="58"/>
        <end position="67"/>
    </location>
</feature>
<dbReference type="Proteomes" id="UP000502823">
    <property type="component" value="Unassembled WGS sequence"/>
</dbReference>
<comment type="caution">
    <text evidence="3">The sequence shown here is derived from an EMBL/GenBank/DDBJ whole genome shotgun (WGS) entry which is preliminary data.</text>
</comment>
<feature type="transmembrane region" description="Helical" evidence="2">
    <location>
        <begin position="23"/>
        <end position="42"/>
    </location>
</feature>
<evidence type="ECO:0000256" key="2">
    <source>
        <dbReference type="SAM" id="Phobius"/>
    </source>
</evidence>
<feature type="region of interest" description="Disordered" evidence="1">
    <location>
        <begin position="146"/>
        <end position="167"/>
    </location>
</feature>